<evidence type="ECO:0000256" key="1">
    <source>
        <dbReference type="SAM" id="MobiDB-lite"/>
    </source>
</evidence>
<dbReference type="InterPro" id="IPR025161">
    <property type="entry name" value="IS402-like_dom"/>
</dbReference>
<dbReference type="NCBIfam" id="NF033580">
    <property type="entry name" value="transpos_IS5_3"/>
    <property type="match status" value="1"/>
</dbReference>
<reference evidence="3 4" key="1">
    <citation type="submission" date="2018-07" db="EMBL/GenBank/DDBJ databases">
        <title>Sequencing the genomes of 1000 actinobacteria strains.</title>
        <authorList>
            <person name="Klenk H.-P."/>
        </authorList>
    </citation>
    <scope>NUCLEOTIDE SEQUENCE [LARGE SCALE GENOMIC DNA]</scope>
    <source>
        <strain evidence="3 4">DSM 14442</strain>
    </source>
</reference>
<dbReference type="AlphaFoldDB" id="A0A3D9LAS7"/>
<accession>A0A3D9LAS7</accession>
<dbReference type="Proteomes" id="UP000256727">
    <property type="component" value="Unassembled WGS sequence"/>
</dbReference>
<dbReference type="PANTHER" id="PTHR46637">
    <property type="entry name" value="TIS1421-TRANSPOSASE PROTEIN A"/>
    <property type="match status" value="1"/>
</dbReference>
<feature type="domain" description="Insertion element IS402-like" evidence="2">
    <location>
        <begin position="7"/>
        <end position="80"/>
    </location>
</feature>
<evidence type="ECO:0000313" key="3">
    <source>
        <dbReference type="EMBL" id="REE02960.1"/>
    </source>
</evidence>
<dbReference type="Pfam" id="PF13340">
    <property type="entry name" value="DUF4096"/>
    <property type="match status" value="1"/>
</dbReference>
<comment type="caution">
    <text evidence="3">The sequence shown here is derived from an EMBL/GenBank/DDBJ whole genome shotgun (WGS) entry which is preliminary data.</text>
</comment>
<dbReference type="EMBL" id="QREH01000001">
    <property type="protein sequence ID" value="REE02960.1"/>
    <property type="molecule type" value="Genomic_DNA"/>
</dbReference>
<evidence type="ECO:0000313" key="4">
    <source>
        <dbReference type="Proteomes" id="UP000256727"/>
    </source>
</evidence>
<protein>
    <submittedName>
        <fullName evidence="3">Putative transposase of IS4/5 family DUF4096</fullName>
    </submittedName>
</protein>
<dbReference type="InterPro" id="IPR052909">
    <property type="entry name" value="Transposase_6_like"/>
</dbReference>
<proteinExistence type="predicted"/>
<keyword evidence="4" id="KW-1185">Reference proteome</keyword>
<gene>
    <name evidence="3" type="ORF">C8E99_0754</name>
</gene>
<sequence length="131" mass="14740">MSRTRTLSDAAWARIEPLMPVASRKGGRPFQDHRRVVEGIVWRFRTGSPWRDLPAEFGPWQTAWKRHRRFSADGTWDEIHAEILADADAVGEIDWAVSVDSTINRAHQHATNLPRDTGGSVELQESARGAA</sequence>
<feature type="region of interest" description="Disordered" evidence="1">
    <location>
        <begin position="110"/>
        <end position="131"/>
    </location>
</feature>
<name>A0A3D9LAS7_9MICC</name>
<evidence type="ECO:0000259" key="2">
    <source>
        <dbReference type="Pfam" id="PF13340"/>
    </source>
</evidence>
<dbReference type="PANTHER" id="PTHR46637:SF1">
    <property type="entry name" value="BLL5188 PROTEIN"/>
    <property type="match status" value="1"/>
</dbReference>
<organism evidence="3 4">
    <name type="scientific">Citricoccus muralis</name>
    <dbReference type="NCBI Taxonomy" id="169134"/>
    <lineage>
        <taxon>Bacteria</taxon>
        <taxon>Bacillati</taxon>
        <taxon>Actinomycetota</taxon>
        <taxon>Actinomycetes</taxon>
        <taxon>Micrococcales</taxon>
        <taxon>Micrococcaceae</taxon>
        <taxon>Citricoccus</taxon>
    </lineage>
</organism>